<keyword evidence="18" id="KW-1185">Reference proteome</keyword>
<feature type="domain" description="CR-type" evidence="16">
    <location>
        <begin position="135"/>
        <end position="217"/>
    </location>
</feature>
<dbReference type="InterPro" id="IPR012724">
    <property type="entry name" value="DnaJ"/>
</dbReference>
<keyword evidence="4 13" id="KW-0235">DNA replication</keyword>
<feature type="repeat" description="CXXCXGXG motif" evidence="13">
    <location>
        <begin position="205"/>
        <end position="212"/>
    </location>
</feature>
<dbReference type="eggNOG" id="COG0484">
    <property type="taxonomic scope" value="Bacteria"/>
</dbReference>
<dbReference type="Pfam" id="PF00684">
    <property type="entry name" value="DnaJ_CXXCXGXG"/>
    <property type="match status" value="1"/>
</dbReference>
<dbReference type="NCBIfam" id="NF008035">
    <property type="entry name" value="PRK10767.1"/>
    <property type="match status" value="1"/>
</dbReference>
<dbReference type="SUPFAM" id="SSF46565">
    <property type="entry name" value="Chaperone J-domain"/>
    <property type="match status" value="1"/>
</dbReference>
<dbReference type="NCBIfam" id="TIGR02349">
    <property type="entry name" value="DnaJ_bact"/>
    <property type="match status" value="1"/>
</dbReference>
<comment type="subcellular location">
    <subcellularLocation>
        <location evidence="1 13">Cytoplasm</location>
    </subcellularLocation>
</comment>
<reference evidence="17 18" key="1">
    <citation type="submission" date="2009-02" db="EMBL/GenBank/DDBJ databases">
        <title>Sequencing of the draft genome and assembly of Dethiobacter alkaliphilus AHT 1.</title>
        <authorList>
            <consortium name="US DOE Joint Genome Institute (JGI-PGF)"/>
            <person name="Lucas S."/>
            <person name="Copeland A."/>
            <person name="Lapidus A."/>
            <person name="Glavina del Rio T."/>
            <person name="Dalin E."/>
            <person name="Tice H."/>
            <person name="Bruce D."/>
            <person name="Goodwin L."/>
            <person name="Pitluck S."/>
            <person name="Larimer F."/>
            <person name="Land M.L."/>
            <person name="Hauser L."/>
            <person name="Muyzer G."/>
        </authorList>
    </citation>
    <scope>NUCLEOTIDE SEQUENCE [LARGE SCALE GENOMIC DNA]</scope>
    <source>
        <strain evidence="17 18">AHT 1</strain>
    </source>
</reference>
<feature type="binding site" evidence="13">
    <location>
        <position position="205"/>
    </location>
    <ligand>
        <name>Zn(2+)</name>
        <dbReference type="ChEBI" id="CHEBI:29105"/>
        <label>1</label>
    </ligand>
</feature>
<evidence type="ECO:0000313" key="17">
    <source>
        <dbReference type="EMBL" id="EEG78051.1"/>
    </source>
</evidence>
<dbReference type="FunFam" id="2.10.230.10:FF:000002">
    <property type="entry name" value="Molecular chaperone DnaJ"/>
    <property type="match status" value="1"/>
</dbReference>
<dbReference type="CDD" id="cd10747">
    <property type="entry name" value="DnaJ_C"/>
    <property type="match status" value="1"/>
</dbReference>
<dbReference type="FunFam" id="1.10.287.110:FF:000031">
    <property type="entry name" value="Molecular chaperone DnaJ"/>
    <property type="match status" value="1"/>
</dbReference>
<evidence type="ECO:0000259" key="16">
    <source>
        <dbReference type="PROSITE" id="PS51188"/>
    </source>
</evidence>
<feature type="repeat" description="CXXCXGXG motif" evidence="13">
    <location>
        <begin position="165"/>
        <end position="172"/>
    </location>
</feature>
<evidence type="ECO:0000256" key="10">
    <source>
        <dbReference type="ARBA" id="ARBA00023186"/>
    </source>
</evidence>
<dbReference type="InterPro" id="IPR036410">
    <property type="entry name" value="HSP_DnaJ_Cys-rich_dom_sf"/>
</dbReference>
<comment type="similarity">
    <text evidence="11 13">Belongs to the DnaJ family.</text>
</comment>
<proteinExistence type="inferred from homology"/>
<evidence type="ECO:0000256" key="6">
    <source>
        <dbReference type="ARBA" id="ARBA00022737"/>
    </source>
</evidence>
<feature type="repeat" description="CXXCXGXG motif" evidence="13">
    <location>
        <begin position="191"/>
        <end position="198"/>
    </location>
</feature>
<dbReference type="Proteomes" id="UP000006443">
    <property type="component" value="Unassembled WGS sequence"/>
</dbReference>
<keyword evidence="10 13" id="KW-0143">Chaperone</keyword>
<dbReference type="PROSITE" id="PS00636">
    <property type="entry name" value="DNAJ_1"/>
    <property type="match status" value="1"/>
</dbReference>
<evidence type="ECO:0000256" key="14">
    <source>
        <dbReference type="PROSITE-ProRule" id="PRU00546"/>
    </source>
</evidence>
<dbReference type="GO" id="GO:0042026">
    <property type="term" value="P:protein refolding"/>
    <property type="evidence" value="ECO:0007669"/>
    <property type="project" value="TreeGrafter"/>
</dbReference>
<sequence length="378" mass="41256">MAKRDYYEVLGVSKDASAEEIKKAYRRLARKYHPDVNPDDKSAEEKFKEVKDAFDVLSDSNRRAQYDQFGHAAEEGGFGAGGFGGQGGFQGFGGFEDIFDTFFGGAQRGGRRNGPQRGNDLRYDMEITLEEAAFGLETTVDIPRSETCETCSGSGAKPGTQPETCAHCNGTGQEQVMRNTAFGRFVSVKPCDVCRGEGKIIKERCPDCHGNGQVRRERKIEVKIPGGVDTGSRLRVSGEGEAGLRGGPPGDLYIVLHVRPHEVFKREGNDIIVEMPISFAQATLGTELEVPTLDGKARVKVPEGTQPGTLFRLRGKGIPHLRGYGRGDQHVRVAVKIPKKLSGKQKELVRQYAELAGEEVLPQDKGIINKMKDALGGK</sequence>
<keyword evidence="9 13" id="KW-0346">Stress response</keyword>
<dbReference type="SUPFAM" id="SSF49493">
    <property type="entry name" value="HSP40/DnaJ peptide-binding domain"/>
    <property type="match status" value="2"/>
</dbReference>
<dbReference type="Pfam" id="PF00226">
    <property type="entry name" value="DnaJ"/>
    <property type="match status" value="1"/>
</dbReference>
<dbReference type="GO" id="GO:0008270">
    <property type="term" value="F:zinc ion binding"/>
    <property type="evidence" value="ECO:0007669"/>
    <property type="project" value="UniProtKB-UniRule"/>
</dbReference>
<evidence type="ECO:0000256" key="2">
    <source>
        <dbReference type="ARBA" id="ARBA00011738"/>
    </source>
</evidence>
<dbReference type="InterPro" id="IPR001305">
    <property type="entry name" value="HSP_DnaJ_Cys-rich_dom"/>
</dbReference>
<dbReference type="GO" id="GO:0031072">
    <property type="term" value="F:heat shock protein binding"/>
    <property type="evidence" value="ECO:0007669"/>
    <property type="project" value="InterPro"/>
</dbReference>
<dbReference type="FunFam" id="2.60.260.20:FF:000004">
    <property type="entry name" value="Molecular chaperone DnaJ"/>
    <property type="match status" value="1"/>
</dbReference>
<feature type="zinc finger region" description="CR-type" evidence="14">
    <location>
        <begin position="135"/>
        <end position="217"/>
    </location>
</feature>
<feature type="binding site" evidence="13">
    <location>
        <position position="191"/>
    </location>
    <ligand>
        <name>Zn(2+)</name>
        <dbReference type="ChEBI" id="CHEBI:29105"/>
        <label>2</label>
    </ligand>
</feature>
<evidence type="ECO:0000256" key="11">
    <source>
        <dbReference type="ARBA" id="ARBA00061004"/>
    </source>
</evidence>
<dbReference type="HAMAP" id="MF_01152">
    <property type="entry name" value="DnaJ"/>
    <property type="match status" value="1"/>
</dbReference>
<name>C0GEL9_DETAL</name>
<evidence type="ECO:0000256" key="8">
    <source>
        <dbReference type="ARBA" id="ARBA00022833"/>
    </source>
</evidence>
<dbReference type="STRING" id="555088.DealDRAFT_0928"/>
<feature type="domain" description="J" evidence="15">
    <location>
        <begin position="5"/>
        <end position="70"/>
    </location>
</feature>
<evidence type="ECO:0000256" key="7">
    <source>
        <dbReference type="ARBA" id="ARBA00022771"/>
    </source>
</evidence>
<comment type="caution">
    <text evidence="17">The sequence shown here is derived from an EMBL/GenBank/DDBJ whole genome shotgun (WGS) entry which is preliminary data.</text>
</comment>
<dbReference type="InterPro" id="IPR002939">
    <property type="entry name" value="DnaJ_C"/>
</dbReference>
<comment type="subunit">
    <text evidence="2 13">Homodimer.</text>
</comment>
<evidence type="ECO:0000256" key="5">
    <source>
        <dbReference type="ARBA" id="ARBA00022723"/>
    </source>
</evidence>
<feature type="binding site" evidence="13">
    <location>
        <position position="194"/>
    </location>
    <ligand>
        <name>Zn(2+)</name>
        <dbReference type="ChEBI" id="CHEBI:29105"/>
        <label>2</label>
    </ligand>
</feature>
<evidence type="ECO:0000256" key="9">
    <source>
        <dbReference type="ARBA" id="ARBA00023016"/>
    </source>
</evidence>
<dbReference type="EMBL" id="ACJM01000004">
    <property type="protein sequence ID" value="EEG78051.1"/>
    <property type="molecule type" value="Genomic_DNA"/>
</dbReference>
<dbReference type="Gene3D" id="1.10.287.110">
    <property type="entry name" value="DnaJ domain"/>
    <property type="match status" value="1"/>
</dbReference>
<dbReference type="FunFam" id="2.60.260.20:FF:000009">
    <property type="entry name" value="Putative Mitochondrial DnaJ chaperone"/>
    <property type="match status" value="1"/>
</dbReference>
<feature type="binding site" evidence="13">
    <location>
        <position position="168"/>
    </location>
    <ligand>
        <name>Zn(2+)</name>
        <dbReference type="ChEBI" id="CHEBI:29105"/>
        <label>2</label>
    </ligand>
</feature>
<dbReference type="RefSeq" id="WP_008515321.1">
    <property type="nucleotide sequence ID" value="NZ_ACJM01000004.1"/>
</dbReference>
<feature type="binding site" evidence="13">
    <location>
        <position position="151"/>
    </location>
    <ligand>
        <name>Zn(2+)</name>
        <dbReference type="ChEBI" id="CHEBI:29105"/>
        <label>1</label>
    </ligand>
</feature>
<evidence type="ECO:0000259" key="15">
    <source>
        <dbReference type="PROSITE" id="PS50076"/>
    </source>
</evidence>
<dbReference type="PRINTS" id="PR00625">
    <property type="entry name" value="JDOMAIN"/>
</dbReference>
<evidence type="ECO:0000256" key="12">
    <source>
        <dbReference type="ARBA" id="ARBA00067609"/>
    </source>
</evidence>
<dbReference type="SMART" id="SM00271">
    <property type="entry name" value="DnaJ"/>
    <property type="match status" value="1"/>
</dbReference>
<evidence type="ECO:0000256" key="4">
    <source>
        <dbReference type="ARBA" id="ARBA00022705"/>
    </source>
</evidence>
<dbReference type="CDD" id="cd06257">
    <property type="entry name" value="DnaJ"/>
    <property type="match status" value="1"/>
</dbReference>
<dbReference type="InterPro" id="IPR001623">
    <property type="entry name" value="DnaJ_domain"/>
</dbReference>
<keyword evidence="6 13" id="KW-0677">Repeat</keyword>
<comment type="domain">
    <text evidence="13">The J domain is necessary and sufficient to stimulate DnaK ATPase activity. Zinc center 1 plays an important role in the autonomous, DnaK-independent chaperone activity of DnaJ. Zinc center 2 is essential for interaction with DnaK and for DnaJ activity.</text>
</comment>
<dbReference type="InterPro" id="IPR036869">
    <property type="entry name" value="J_dom_sf"/>
</dbReference>
<dbReference type="SUPFAM" id="SSF57938">
    <property type="entry name" value="DnaJ/Hsp40 cysteine-rich domain"/>
    <property type="match status" value="1"/>
</dbReference>
<keyword evidence="7 13" id="KW-0863">Zinc-finger</keyword>
<dbReference type="GO" id="GO:0005737">
    <property type="term" value="C:cytoplasm"/>
    <property type="evidence" value="ECO:0007669"/>
    <property type="project" value="UniProtKB-SubCell"/>
</dbReference>
<keyword evidence="3 13" id="KW-0963">Cytoplasm</keyword>
<evidence type="ECO:0000256" key="13">
    <source>
        <dbReference type="HAMAP-Rule" id="MF_01152"/>
    </source>
</evidence>
<dbReference type="PANTHER" id="PTHR43096">
    <property type="entry name" value="DNAJ HOMOLOG 1, MITOCHONDRIAL-RELATED"/>
    <property type="match status" value="1"/>
</dbReference>
<comment type="cofactor">
    <cofactor evidence="13">
        <name>Zn(2+)</name>
        <dbReference type="ChEBI" id="CHEBI:29105"/>
    </cofactor>
    <text evidence="13">Binds 2 Zn(2+) ions per monomer.</text>
</comment>
<dbReference type="Gene3D" id="2.60.260.20">
    <property type="entry name" value="Urease metallochaperone UreE, N-terminal domain"/>
    <property type="match status" value="2"/>
</dbReference>
<evidence type="ECO:0000256" key="3">
    <source>
        <dbReference type="ARBA" id="ARBA00022490"/>
    </source>
</evidence>
<dbReference type="PROSITE" id="PS51188">
    <property type="entry name" value="ZF_CR"/>
    <property type="match status" value="1"/>
</dbReference>
<feature type="binding site" evidence="13">
    <location>
        <position position="148"/>
    </location>
    <ligand>
        <name>Zn(2+)</name>
        <dbReference type="ChEBI" id="CHEBI:29105"/>
        <label>1</label>
    </ligand>
</feature>
<dbReference type="GO" id="GO:0006260">
    <property type="term" value="P:DNA replication"/>
    <property type="evidence" value="ECO:0007669"/>
    <property type="project" value="UniProtKB-KW"/>
</dbReference>
<dbReference type="OrthoDB" id="9779889at2"/>
<comment type="function">
    <text evidence="13">Participates actively in the response to hyperosmotic and heat shock by preventing the aggregation of stress-denatured proteins and by disaggregating proteins, also in an autonomous, DnaK-independent fashion. Unfolded proteins bind initially to DnaJ; upon interaction with the DnaJ-bound protein, DnaK hydrolyzes its bound ATP, resulting in the formation of a stable complex. GrpE releases ADP from DnaK; ATP binding to DnaK triggers the release of the substrate protein, thus completing the reaction cycle. Several rounds of ATP-dependent interactions between DnaJ, DnaK and GrpE are required for fully efficient folding. Also involved, together with DnaK and GrpE, in the DNA replication of plasmids through activation of initiation proteins.</text>
</comment>
<dbReference type="Pfam" id="PF01556">
    <property type="entry name" value="DnaJ_C"/>
    <property type="match status" value="1"/>
</dbReference>
<dbReference type="InterPro" id="IPR018253">
    <property type="entry name" value="DnaJ_domain_CS"/>
</dbReference>
<dbReference type="GO" id="GO:0009408">
    <property type="term" value="P:response to heat"/>
    <property type="evidence" value="ECO:0007669"/>
    <property type="project" value="InterPro"/>
</dbReference>
<evidence type="ECO:0000313" key="18">
    <source>
        <dbReference type="Proteomes" id="UP000006443"/>
    </source>
</evidence>
<dbReference type="GO" id="GO:0051082">
    <property type="term" value="F:unfolded protein binding"/>
    <property type="evidence" value="ECO:0007669"/>
    <property type="project" value="UniProtKB-UniRule"/>
</dbReference>
<feature type="repeat" description="CXXCXGXG motif" evidence="13">
    <location>
        <begin position="148"/>
        <end position="155"/>
    </location>
</feature>
<keyword evidence="8 13" id="KW-0862">Zinc</keyword>
<dbReference type="AlphaFoldDB" id="C0GEL9"/>
<protein>
    <recommendedName>
        <fullName evidence="12 13">Chaperone protein DnaJ</fullName>
    </recommendedName>
</protein>
<dbReference type="PANTHER" id="PTHR43096:SF48">
    <property type="entry name" value="CHAPERONE PROTEIN DNAJ"/>
    <property type="match status" value="1"/>
</dbReference>
<feature type="binding site" evidence="13">
    <location>
        <position position="208"/>
    </location>
    <ligand>
        <name>Zn(2+)</name>
        <dbReference type="ChEBI" id="CHEBI:29105"/>
        <label>1</label>
    </ligand>
</feature>
<feature type="binding site" evidence="13">
    <location>
        <position position="165"/>
    </location>
    <ligand>
        <name>Zn(2+)</name>
        <dbReference type="ChEBI" id="CHEBI:29105"/>
        <label>2</label>
    </ligand>
</feature>
<organism evidence="17 18">
    <name type="scientific">Dethiobacter alkaliphilus AHT 1</name>
    <dbReference type="NCBI Taxonomy" id="555088"/>
    <lineage>
        <taxon>Bacteria</taxon>
        <taxon>Bacillati</taxon>
        <taxon>Bacillota</taxon>
        <taxon>Dethiobacteria</taxon>
        <taxon>Dethiobacterales</taxon>
        <taxon>Dethiobacteraceae</taxon>
        <taxon>Dethiobacter</taxon>
    </lineage>
</organism>
<evidence type="ECO:0000256" key="1">
    <source>
        <dbReference type="ARBA" id="ARBA00004496"/>
    </source>
</evidence>
<gene>
    <name evidence="13" type="primary">dnaJ</name>
    <name evidence="17" type="ORF">DealDRAFT_0928</name>
</gene>
<dbReference type="Gene3D" id="2.10.230.10">
    <property type="entry name" value="Heat shock protein DnaJ, cysteine-rich domain"/>
    <property type="match status" value="1"/>
</dbReference>
<dbReference type="CDD" id="cd10719">
    <property type="entry name" value="DnaJ_zf"/>
    <property type="match status" value="1"/>
</dbReference>
<accession>C0GEL9</accession>
<dbReference type="PROSITE" id="PS50076">
    <property type="entry name" value="DNAJ_2"/>
    <property type="match status" value="1"/>
</dbReference>
<dbReference type="GO" id="GO:0005524">
    <property type="term" value="F:ATP binding"/>
    <property type="evidence" value="ECO:0007669"/>
    <property type="project" value="InterPro"/>
</dbReference>
<dbReference type="InterPro" id="IPR008971">
    <property type="entry name" value="HSP40/DnaJ_pept-bd"/>
</dbReference>
<keyword evidence="5 13" id="KW-0479">Metal-binding</keyword>